<name>A0A1I5JSH4_9GAMM</name>
<evidence type="ECO:0000256" key="13">
    <source>
        <dbReference type="RuleBase" id="RU003960"/>
    </source>
</evidence>
<evidence type="ECO:0000256" key="10">
    <source>
        <dbReference type="ARBA" id="ARBA00023268"/>
    </source>
</evidence>
<dbReference type="CDD" id="cd11642">
    <property type="entry name" value="SUMT"/>
    <property type="match status" value="1"/>
</dbReference>
<keyword evidence="9" id="KW-0627">Porphyrin biosynthesis</keyword>
<dbReference type="InterPro" id="IPR035996">
    <property type="entry name" value="4pyrrol_Methylase_sf"/>
</dbReference>
<dbReference type="InterPro" id="IPR014776">
    <property type="entry name" value="4pyrrole_Mease_sub2"/>
</dbReference>
<dbReference type="STRING" id="1121869.SAMN03084138_00291"/>
<evidence type="ECO:0000256" key="1">
    <source>
        <dbReference type="ARBA" id="ARBA00005879"/>
    </source>
</evidence>
<dbReference type="Gene3D" id="3.40.1010.10">
    <property type="entry name" value="Cobalt-precorrin-4 Transmethylase, Domain 1"/>
    <property type="match status" value="1"/>
</dbReference>
<dbReference type="PANTHER" id="PTHR45790:SF3">
    <property type="entry name" value="S-ADENOSYL-L-METHIONINE-DEPENDENT UROPORPHYRINOGEN III METHYLTRANSFERASE, CHLOROPLASTIC"/>
    <property type="match status" value="1"/>
</dbReference>
<dbReference type="InterPro" id="IPR003043">
    <property type="entry name" value="Uropor_MeTrfase_CS"/>
</dbReference>
<keyword evidence="3" id="KW-0169">Cobalamin biosynthesis</keyword>
<dbReference type="NCBIfam" id="TIGR01469">
    <property type="entry name" value="cobA_cysG_Cterm"/>
    <property type="match status" value="1"/>
</dbReference>
<protein>
    <recommendedName>
        <fullName evidence="2">uroporphyrinogen-III C-methyltransferase</fullName>
        <ecNumber evidence="2">2.1.1.107</ecNumber>
    </recommendedName>
</protein>
<gene>
    <name evidence="15" type="ORF">SAMN03084138_00291</name>
</gene>
<dbReference type="EC" id="2.1.1.107" evidence="2"/>
<evidence type="ECO:0000256" key="3">
    <source>
        <dbReference type="ARBA" id="ARBA00022573"/>
    </source>
</evidence>
<dbReference type="Proteomes" id="UP000182692">
    <property type="component" value="Unassembled WGS sequence"/>
</dbReference>
<keyword evidence="8" id="KW-0456">Lyase</keyword>
<evidence type="ECO:0000256" key="9">
    <source>
        <dbReference type="ARBA" id="ARBA00023244"/>
    </source>
</evidence>
<organism evidence="15 16">
    <name type="scientific">Enterovibrio norvegicus DSM 15893</name>
    <dbReference type="NCBI Taxonomy" id="1121869"/>
    <lineage>
        <taxon>Bacteria</taxon>
        <taxon>Pseudomonadati</taxon>
        <taxon>Pseudomonadota</taxon>
        <taxon>Gammaproteobacteria</taxon>
        <taxon>Vibrionales</taxon>
        <taxon>Vibrionaceae</taxon>
        <taxon>Enterovibrio</taxon>
    </lineage>
</organism>
<feature type="domain" description="Tetrapyrrole methylase" evidence="14">
    <location>
        <begin position="56"/>
        <end position="265"/>
    </location>
</feature>
<comment type="similarity">
    <text evidence="1 13">Belongs to the precorrin methyltransferase family.</text>
</comment>
<dbReference type="PROSITE" id="PS00840">
    <property type="entry name" value="SUMT_2"/>
    <property type="match status" value="1"/>
</dbReference>
<keyword evidence="6" id="KW-0949">S-adenosyl-L-methionine</keyword>
<evidence type="ECO:0000313" key="15">
    <source>
        <dbReference type="EMBL" id="SFO75453.1"/>
    </source>
</evidence>
<accession>A0A1I5JSH4</accession>
<evidence type="ECO:0000256" key="11">
    <source>
        <dbReference type="ARBA" id="ARBA00025705"/>
    </source>
</evidence>
<evidence type="ECO:0000256" key="8">
    <source>
        <dbReference type="ARBA" id="ARBA00023239"/>
    </source>
</evidence>
<dbReference type="OrthoDB" id="9815856at2"/>
<keyword evidence="10" id="KW-0511">Multifunctional enzyme</keyword>
<proteinExistence type="inferred from homology"/>
<dbReference type="NCBIfam" id="NF004790">
    <property type="entry name" value="PRK06136.1"/>
    <property type="match status" value="1"/>
</dbReference>
<dbReference type="SUPFAM" id="SSF53790">
    <property type="entry name" value="Tetrapyrrole methylase"/>
    <property type="match status" value="1"/>
</dbReference>
<keyword evidence="4 13" id="KW-0489">Methyltransferase</keyword>
<dbReference type="Gene3D" id="3.30.950.10">
    <property type="entry name" value="Methyltransferase, Cobalt-precorrin-4 Transmethylase, Domain 2"/>
    <property type="match status" value="1"/>
</dbReference>
<keyword evidence="5 13" id="KW-0808">Transferase</keyword>
<dbReference type="GO" id="GO:0004851">
    <property type="term" value="F:uroporphyrin-III C-methyltransferase activity"/>
    <property type="evidence" value="ECO:0007669"/>
    <property type="project" value="UniProtKB-EC"/>
</dbReference>
<dbReference type="InterPro" id="IPR006366">
    <property type="entry name" value="CobA/CysG_C"/>
</dbReference>
<evidence type="ECO:0000256" key="2">
    <source>
        <dbReference type="ARBA" id="ARBA00012162"/>
    </source>
</evidence>
<dbReference type="FunFam" id="3.30.950.10:FF:000001">
    <property type="entry name" value="Siroheme synthase"/>
    <property type="match status" value="1"/>
</dbReference>
<dbReference type="GO" id="GO:0016491">
    <property type="term" value="F:oxidoreductase activity"/>
    <property type="evidence" value="ECO:0007669"/>
    <property type="project" value="UniProtKB-KW"/>
</dbReference>
<evidence type="ECO:0000256" key="4">
    <source>
        <dbReference type="ARBA" id="ARBA00022603"/>
    </source>
</evidence>
<dbReference type="GO" id="GO:0032259">
    <property type="term" value="P:methylation"/>
    <property type="evidence" value="ECO:0007669"/>
    <property type="project" value="UniProtKB-KW"/>
</dbReference>
<dbReference type="InterPro" id="IPR000878">
    <property type="entry name" value="4pyrrol_Mease"/>
</dbReference>
<dbReference type="AlphaFoldDB" id="A0A1I5JSH4"/>
<evidence type="ECO:0000256" key="12">
    <source>
        <dbReference type="ARBA" id="ARBA00060548"/>
    </source>
</evidence>
<keyword evidence="7" id="KW-0560">Oxidoreductase</keyword>
<dbReference type="FunFam" id="3.40.1010.10:FF:000001">
    <property type="entry name" value="Siroheme synthase"/>
    <property type="match status" value="1"/>
</dbReference>
<dbReference type="EMBL" id="FOWR01000002">
    <property type="protein sequence ID" value="SFO75453.1"/>
    <property type="molecule type" value="Genomic_DNA"/>
</dbReference>
<dbReference type="InterPro" id="IPR050161">
    <property type="entry name" value="Siro_Cobalamin_biosynth"/>
</dbReference>
<dbReference type="GO" id="GO:0019354">
    <property type="term" value="P:siroheme biosynthetic process"/>
    <property type="evidence" value="ECO:0007669"/>
    <property type="project" value="UniProtKB-UniPathway"/>
</dbReference>
<evidence type="ECO:0000256" key="6">
    <source>
        <dbReference type="ARBA" id="ARBA00022691"/>
    </source>
</evidence>
<dbReference type="GO" id="GO:0009236">
    <property type="term" value="P:cobalamin biosynthetic process"/>
    <property type="evidence" value="ECO:0007669"/>
    <property type="project" value="UniProtKB-KW"/>
</dbReference>
<dbReference type="InterPro" id="IPR014777">
    <property type="entry name" value="4pyrrole_Mease_sub1"/>
</dbReference>
<dbReference type="UniPathway" id="UPA00262">
    <property type="reaction ID" value="UER00211"/>
</dbReference>
<evidence type="ECO:0000259" key="14">
    <source>
        <dbReference type="Pfam" id="PF00590"/>
    </source>
</evidence>
<dbReference type="Pfam" id="PF00590">
    <property type="entry name" value="TP_methylase"/>
    <property type="match status" value="1"/>
</dbReference>
<evidence type="ECO:0000256" key="5">
    <source>
        <dbReference type="ARBA" id="ARBA00022679"/>
    </source>
</evidence>
<comment type="pathway">
    <text evidence="12">Cofactor biosynthesis; adenosylcobalamin biosynthesis; precorrin-2 from uroporphyrinogen III: step 1/1.</text>
</comment>
<dbReference type="PROSITE" id="PS00839">
    <property type="entry name" value="SUMT_1"/>
    <property type="match status" value="1"/>
</dbReference>
<sequence>MANRTYSIMPNKQSYILEGREGLLRQARVAAISSSVFDGVNSKKAKPEESQRKVGTVFLVGAGPGDPDLLTIKALRCIQQADVVVYDRLVSPEILSLIPSDKDILYVGKAKGEHSVPQNDTNALLVELAQRGKNVCRLKGGDAFVFGRGGEEMQTLHQEDIQVEVIPGITAASGCTSYAGIPLTHRGLSQGCTLVTAHAEKDLSVNWNALAALDHTLVFYMGLSKLSLISEELSQAGLSSTTPVAVIEKGCTADQRVFISDLATIKDAIKHEAVVSPSLIVVGKVVSLAKELDWFITQTTEHLDIEQLEKLSA</sequence>
<dbReference type="PANTHER" id="PTHR45790">
    <property type="entry name" value="SIROHEME SYNTHASE-RELATED"/>
    <property type="match status" value="1"/>
</dbReference>
<evidence type="ECO:0000256" key="7">
    <source>
        <dbReference type="ARBA" id="ARBA00023002"/>
    </source>
</evidence>
<dbReference type="GO" id="GO:0016829">
    <property type="term" value="F:lyase activity"/>
    <property type="evidence" value="ECO:0007669"/>
    <property type="project" value="UniProtKB-KW"/>
</dbReference>
<evidence type="ECO:0000313" key="16">
    <source>
        <dbReference type="Proteomes" id="UP000182692"/>
    </source>
</evidence>
<comment type="pathway">
    <text evidence="11">Porphyrin-containing compound metabolism; siroheme biosynthesis; precorrin-2 from uroporphyrinogen III: step 1/1.</text>
</comment>
<reference evidence="15 16" key="1">
    <citation type="submission" date="2016-10" db="EMBL/GenBank/DDBJ databases">
        <authorList>
            <person name="de Groot N.N."/>
        </authorList>
    </citation>
    <scope>NUCLEOTIDE SEQUENCE [LARGE SCALE GENOMIC DNA]</scope>
    <source>
        <strain evidence="15 16">DSM 15893</strain>
    </source>
</reference>